<dbReference type="InterPro" id="IPR011899">
    <property type="entry name" value="Glutaredoxin_euk/vir"/>
</dbReference>
<evidence type="ECO:0000256" key="6">
    <source>
        <dbReference type="ARBA" id="ARBA00023206"/>
    </source>
</evidence>
<comment type="subunit">
    <text evidence="9">Monomer; active form. Homodimer; inactive form. The homodimer is probably linked by 1 2Fe-2S cluster.</text>
</comment>
<evidence type="ECO:0000256" key="5">
    <source>
        <dbReference type="ARBA" id="ARBA00023157"/>
    </source>
</evidence>
<dbReference type="GO" id="GO:0015038">
    <property type="term" value="F:glutathione disulfide oxidoreductase activity"/>
    <property type="evidence" value="ECO:0007669"/>
    <property type="project" value="TreeGrafter"/>
</dbReference>
<evidence type="ECO:0000256" key="3">
    <source>
        <dbReference type="ARBA" id="ARBA00022448"/>
    </source>
</evidence>
<dbReference type="RefSeq" id="XP_018332324.1">
    <property type="nucleotide sequence ID" value="XM_018476822.2"/>
</dbReference>
<name>A0A1W4X8G7_AGRPL</name>
<dbReference type="GO" id="GO:0005737">
    <property type="term" value="C:cytoplasm"/>
    <property type="evidence" value="ECO:0007669"/>
    <property type="project" value="TreeGrafter"/>
</dbReference>
<keyword evidence="6" id="KW-0318">Glutathionylation</keyword>
<evidence type="ECO:0000256" key="7">
    <source>
        <dbReference type="ARBA" id="ARBA00023284"/>
    </source>
</evidence>
<keyword evidence="5" id="KW-1015">Disulfide bond</keyword>
<dbReference type="STRING" id="224129.A0A1W4X8G7"/>
<keyword evidence="4" id="KW-0249">Electron transport</keyword>
<dbReference type="InterPro" id="IPR014025">
    <property type="entry name" value="Glutaredoxin_subgr"/>
</dbReference>
<dbReference type="GO" id="GO:0034599">
    <property type="term" value="P:cellular response to oxidative stress"/>
    <property type="evidence" value="ECO:0007669"/>
    <property type="project" value="TreeGrafter"/>
</dbReference>
<dbReference type="PROSITE" id="PS00195">
    <property type="entry name" value="GLUTAREDOXIN_1"/>
    <property type="match status" value="1"/>
</dbReference>
<gene>
    <name evidence="13" type="primary">LOC108741856</name>
</gene>
<dbReference type="GeneID" id="108741856"/>
<protein>
    <recommendedName>
        <fullName evidence="10">Glutaredoxin-2, mitochondrial</fullName>
    </recommendedName>
</protein>
<keyword evidence="3" id="KW-0813">Transport</keyword>
<evidence type="ECO:0000256" key="10">
    <source>
        <dbReference type="ARBA" id="ARBA00039819"/>
    </source>
</evidence>
<dbReference type="PROSITE" id="PS51354">
    <property type="entry name" value="GLUTAREDOXIN_2"/>
    <property type="match status" value="1"/>
</dbReference>
<dbReference type="InterPro" id="IPR002109">
    <property type="entry name" value="Glutaredoxin"/>
</dbReference>
<dbReference type="AlphaFoldDB" id="A0A1W4X8G7"/>
<dbReference type="InterPro" id="IPR036249">
    <property type="entry name" value="Thioredoxin-like_sf"/>
</dbReference>
<comment type="similarity">
    <text evidence="2">Belongs to the glutaredoxin family.</text>
</comment>
<dbReference type="PANTHER" id="PTHR45694">
    <property type="entry name" value="GLUTAREDOXIN 2"/>
    <property type="match status" value="1"/>
</dbReference>
<dbReference type="CDD" id="cd03419">
    <property type="entry name" value="GRX_GRXh_1_2_like"/>
    <property type="match status" value="1"/>
</dbReference>
<dbReference type="InterPro" id="IPR011767">
    <property type="entry name" value="GLR_AS"/>
</dbReference>
<comment type="function">
    <text evidence="1">Has a glutathione-disulfide oxidoreductase activity in the presence of NADPH and glutathione reductase. Reduces low molecular weight disulfides and proteins.</text>
</comment>
<dbReference type="FunFam" id="3.40.30.10:FF:000026">
    <property type="entry name" value="Glutaredoxin 2"/>
    <property type="match status" value="1"/>
</dbReference>
<dbReference type="Pfam" id="PF00462">
    <property type="entry name" value="Glutaredoxin"/>
    <property type="match status" value="1"/>
</dbReference>
<comment type="function">
    <text evidence="8">Glutathione-dependent oxidoreductase that facilitates the maintenance of mitochondrial redox homeostasis upon induction of apoptosis by oxidative stress. Involved in response to hydrogen peroxide and regulation of apoptosis caused by oxidative stress. Acts as a very efficient catalyst of monothiol reactions because of its high affinity for protein glutathione-mixed disulfides. Can receive electrons not only from glutathione (GSH), but also from thioredoxin reductase supporting both monothiol and dithiol reactions. Efficiently catalyzes both glutathionylation and deglutathionylation of mitochondrial complex I, which in turn regulates the superoxide production by the complex. Overexpression decreases the susceptibility to apoptosis and prevents loss of cardiolipin and cytochrome c release.</text>
</comment>
<evidence type="ECO:0000259" key="11">
    <source>
        <dbReference type="Pfam" id="PF00462"/>
    </source>
</evidence>
<dbReference type="FunCoup" id="A0A1W4X8G7">
    <property type="interactions" value="713"/>
</dbReference>
<dbReference type="Gene3D" id="3.40.30.10">
    <property type="entry name" value="Glutaredoxin"/>
    <property type="match status" value="1"/>
</dbReference>
<evidence type="ECO:0000256" key="2">
    <source>
        <dbReference type="ARBA" id="ARBA00007787"/>
    </source>
</evidence>
<evidence type="ECO:0000256" key="9">
    <source>
        <dbReference type="ARBA" id="ARBA00038558"/>
    </source>
</evidence>
<dbReference type="SUPFAM" id="SSF52833">
    <property type="entry name" value="Thioredoxin-like"/>
    <property type="match status" value="1"/>
</dbReference>
<proteinExistence type="inferred from homology"/>
<accession>A0A1W4X8G7</accession>
<dbReference type="InParanoid" id="A0A1W4X8G7"/>
<sequence>MGINSSRHPTMPSTKATEIKSLIQSNNVVIFSKTYCPYCKMAKEVFDKIAENYTAVELDQRPDGDEIQDILLELTGARTVPRVFVNGECLGGGSDVKALFESGKLKRYFQK</sequence>
<organism evidence="12 13">
    <name type="scientific">Agrilus planipennis</name>
    <name type="common">Emerald ash borer</name>
    <name type="synonym">Agrilus marcopoli</name>
    <dbReference type="NCBI Taxonomy" id="224129"/>
    <lineage>
        <taxon>Eukaryota</taxon>
        <taxon>Metazoa</taxon>
        <taxon>Ecdysozoa</taxon>
        <taxon>Arthropoda</taxon>
        <taxon>Hexapoda</taxon>
        <taxon>Insecta</taxon>
        <taxon>Pterygota</taxon>
        <taxon>Neoptera</taxon>
        <taxon>Endopterygota</taxon>
        <taxon>Coleoptera</taxon>
        <taxon>Polyphaga</taxon>
        <taxon>Elateriformia</taxon>
        <taxon>Buprestoidea</taxon>
        <taxon>Buprestidae</taxon>
        <taxon>Agrilinae</taxon>
        <taxon>Agrilus</taxon>
    </lineage>
</organism>
<evidence type="ECO:0000256" key="8">
    <source>
        <dbReference type="ARBA" id="ARBA00037470"/>
    </source>
</evidence>
<reference evidence="13" key="1">
    <citation type="submission" date="2025-08" db="UniProtKB">
        <authorList>
            <consortium name="RefSeq"/>
        </authorList>
    </citation>
    <scope>IDENTIFICATION</scope>
    <source>
        <tissue evidence="13">Entire body</tissue>
    </source>
</reference>
<evidence type="ECO:0000313" key="12">
    <source>
        <dbReference type="Proteomes" id="UP000192223"/>
    </source>
</evidence>
<dbReference type="PRINTS" id="PR00160">
    <property type="entry name" value="GLUTAREDOXIN"/>
</dbReference>
<keyword evidence="7" id="KW-0676">Redox-active center</keyword>
<evidence type="ECO:0000256" key="4">
    <source>
        <dbReference type="ARBA" id="ARBA00022982"/>
    </source>
</evidence>
<keyword evidence="12" id="KW-1185">Reference proteome</keyword>
<evidence type="ECO:0000256" key="1">
    <source>
        <dbReference type="ARBA" id="ARBA00002549"/>
    </source>
</evidence>
<dbReference type="PANTHER" id="PTHR45694:SF5">
    <property type="entry name" value="GLUTAREDOXIN 2"/>
    <property type="match status" value="1"/>
</dbReference>
<feature type="domain" description="Glutaredoxin" evidence="11">
    <location>
        <begin position="28"/>
        <end position="89"/>
    </location>
</feature>
<dbReference type="KEGG" id="apln:108741856"/>
<dbReference type="Proteomes" id="UP000192223">
    <property type="component" value="Unplaced"/>
</dbReference>
<dbReference type="OrthoDB" id="418495at2759"/>
<evidence type="ECO:0000313" key="13">
    <source>
        <dbReference type="RefSeq" id="XP_018332324.1"/>
    </source>
</evidence>
<dbReference type="NCBIfam" id="TIGR02180">
    <property type="entry name" value="GRX_euk"/>
    <property type="match status" value="1"/>
</dbReference>